<protein>
    <recommendedName>
        <fullName evidence="3">Metal-dependent HD superfamily phosphohydrolase</fullName>
    </recommendedName>
</protein>
<evidence type="ECO:0008006" key="3">
    <source>
        <dbReference type="Google" id="ProtNLM"/>
    </source>
</evidence>
<organism evidence="1 2">
    <name type="scientific">Caldimonas mangrovi</name>
    <dbReference type="NCBI Taxonomy" id="2944811"/>
    <lineage>
        <taxon>Bacteria</taxon>
        <taxon>Pseudomonadati</taxon>
        <taxon>Pseudomonadota</taxon>
        <taxon>Betaproteobacteria</taxon>
        <taxon>Burkholderiales</taxon>
        <taxon>Sphaerotilaceae</taxon>
        <taxon>Caldimonas</taxon>
    </lineage>
</organism>
<dbReference type="PANTHER" id="PTHR21174">
    <property type="match status" value="1"/>
</dbReference>
<name>A0ABT0YH06_9BURK</name>
<sequence>MPLTTEQHQELTAEWHALCAQLGLAGTAATGVGDALIHAWSRWPRRYHDATHLLACIRHWRGIVAQCGDPHAVALALWFHDAVYWPWSKTNERRSADWARRFILGSGLPPERAQDLAARVDRYVMATQHHDGELHGDERWVVDIDLAILGQPPDVYDAFEQGVRREYRWVPQAAYVAGRGKVLRSFLERPRLYATDWFHERLEAPARANLELALASLQSQQG</sequence>
<evidence type="ECO:0000313" key="2">
    <source>
        <dbReference type="Proteomes" id="UP001165541"/>
    </source>
</evidence>
<dbReference type="InterPro" id="IPR009218">
    <property type="entry name" value="HD_phosphohydro"/>
</dbReference>
<dbReference type="EMBL" id="JAMKFE010000001">
    <property type="protein sequence ID" value="MCM5678007.1"/>
    <property type="molecule type" value="Genomic_DNA"/>
</dbReference>
<dbReference type="Proteomes" id="UP001165541">
    <property type="component" value="Unassembled WGS sequence"/>
</dbReference>
<dbReference type="PIRSF" id="PIRSF035170">
    <property type="entry name" value="HD_phosphohydro"/>
    <property type="match status" value="1"/>
</dbReference>
<proteinExistence type="predicted"/>
<comment type="caution">
    <text evidence="1">The sequence shown here is derived from an EMBL/GenBank/DDBJ whole genome shotgun (WGS) entry which is preliminary data.</text>
</comment>
<dbReference type="PANTHER" id="PTHR21174:SF0">
    <property type="entry name" value="HD PHOSPHOHYDROLASE FAMILY PROTEIN-RELATED"/>
    <property type="match status" value="1"/>
</dbReference>
<accession>A0ABT0YH06</accession>
<dbReference type="RefSeq" id="WP_251776129.1">
    <property type="nucleotide sequence ID" value="NZ_JAMKFE010000001.1"/>
</dbReference>
<reference evidence="1" key="1">
    <citation type="submission" date="2022-05" db="EMBL/GenBank/DDBJ databases">
        <title>Schlegelella sp. nov., isolated from mangrove soil.</title>
        <authorList>
            <person name="Liu Y."/>
            <person name="Ge X."/>
            <person name="Liu W."/>
        </authorList>
    </citation>
    <scope>NUCLEOTIDE SEQUENCE</scope>
    <source>
        <strain evidence="1">S2-27</strain>
    </source>
</reference>
<keyword evidence="2" id="KW-1185">Reference proteome</keyword>
<gene>
    <name evidence="1" type="ORF">M8A51_00495</name>
</gene>
<evidence type="ECO:0000313" key="1">
    <source>
        <dbReference type="EMBL" id="MCM5678007.1"/>
    </source>
</evidence>
<dbReference type="SUPFAM" id="SSF109604">
    <property type="entry name" value="HD-domain/PDEase-like"/>
    <property type="match status" value="1"/>
</dbReference>